<evidence type="ECO:0000313" key="2">
    <source>
        <dbReference type="Proteomes" id="UP000000600"/>
    </source>
</evidence>
<dbReference type="GeneID" id="5034272"/>
<sequence>MISQIFFIYWQISISINCKFISGFGQVTNLFKGITKSILKVGLEINLFLSIFSGILDKEISNYLKKYMLIRQAKTCINELKISRNYCSRYLAN</sequence>
<name>A0DDH3_PARTE</name>
<evidence type="ECO:0000313" key="1">
    <source>
        <dbReference type="EMBL" id="CAK81090.1"/>
    </source>
</evidence>
<dbReference type="AlphaFoldDB" id="A0DDH3"/>
<protein>
    <submittedName>
        <fullName evidence="1">Uncharacterized protein</fullName>
    </submittedName>
</protein>
<dbReference type="InParanoid" id="A0DDH3"/>
<accession>A0DDH3</accession>
<dbReference type="RefSeq" id="XP_001448487.1">
    <property type="nucleotide sequence ID" value="XM_001448450.1"/>
</dbReference>
<organism evidence="1 2">
    <name type="scientific">Paramecium tetraurelia</name>
    <dbReference type="NCBI Taxonomy" id="5888"/>
    <lineage>
        <taxon>Eukaryota</taxon>
        <taxon>Sar</taxon>
        <taxon>Alveolata</taxon>
        <taxon>Ciliophora</taxon>
        <taxon>Intramacronucleata</taxon>
        <taxon>Oligohymenophorea</taxon>
        <taxon>Peniculida</taxon>
        <taxon>Parameciidae</taxon>
        <taxon>Paramecium</taxon>
    </lineage>
</organism>
<dbReference type="KEGG" id="ptm:GSPATT00015950001"/>
<gene>
    <name evidence="1" type="ORF">GSPATT00015950001</name>
</gene>
<keyword evidence="2" id="KW-1185">Reference proteome</keyword>
<dbReference type="OMA" id="QIFFIYW"/>
<dbReference type="HOGENOM" id="CLU_2404277_0_0_1"/>
<dbReference type="EMBL" id="CT868385">
    <property type="protein sequence ID" value="CAK81090.1"/>
    <property type="molecule type" value="Genomic_DNA"/>
</dbReference>
<proteinExistence type="predicted"/>
<dbReference type="Proteomes" id="UP000000600">
    <property type="component" value="Unassembled WGS sequence"/>
</dbReference>
<reference evidence="1 2" key="1">
    <citation type="journal article" date="2006" name="Nature">
        <title>Global trends of whole-genome duplications revealed by the ciliate Paramecium tetraurelia.</title>
        <authorList>
            <consortium name="Genoscope"/>
            <person name="Aury J.-M."/>
            <person name="Jaillon O."/>
            <person name="Duret L."/>
            <person name="Noel B."/>
            <person name="Jubin C."/>
            <person name="Porcel B.M."/>
            <person name="Segurens B."/>
            <person name="Daubin V."/>
            <person name="Anthouard V."/>
            <person name="Aiach N."/>
            <person name="Arnaiz O."/>
            <person name="Billaut A."/>
            <person name="Beisson J."/>
            <person name="Blanc I."/>
            <person name="Bouhouche K."/>
            <person name="Camara F."/>
            <person name="Duharcourt S."/>
            <person name="Guigo R."/>
            <person name="Gogendeau D."/>
            <person name="Katinka M."/>
            <person name="Keller A.-M."/>
            <person name="Kissmehl R."/>
            <person name="Klotz C."/>
            <person name="Koll F."/>
            <person name="Le Moue A."/>
            <person name="Lepere C."/>
            <person name="Malinsky S."/>
            <person name="Nowacki M."/>
            <person name="Nowak J.K."/>
            <person name="Plattner H."/>
            <person name="Poulain J."/>
            <person name="Ruiz F."/>
            <person name="Serrano V."/>
            <person name="Zagulski M."/>
            <person name="Dessen P."/>
            <person name="Betermier M."/>
            <person name="Weissenbach J."/>
            <person name="Scarpelli C."/>
            <person name="Schachter V."/>
            <person name="Sperling L."/>
            <person name="Meyer E."/>
            <person name="Cohen J."/>
            <person name="Wincker P."/>
        </authorList>
    </citation>
    <scope>NUCLEOTIDE SEQUENCE [LARGE SCALE GENOMIC DNA]</scope>
    <source>
        <strain evidence="1 2">Stock d4-2</strain>
    </source>
</reference>